<dbReference type="Proteomes" id="UP001162162">
    <property type="component" value="Unassembled WGS sequence"/>
</dbReference>
<proteinExistence type="inferred from homology"/>
<keyword evidence="11" id="KW-1185">Reference proteome</keyword>
<dbReference type="PANTHER" id="PTHR12308">
    <property type="entry name" value="ANOCTAMIN"/>
    <property type="match status" value="1"/>
</dbReference>
<evidence type="ECO:0000256" key="4">
    <source>
        <dbReference type="ARBA" id="ARBA00022989"/>
    </source>
</evidence>
<evidence type="ECO:0000259" key="9">
    <source>
        <dbReference type="Pfam" id="PF04547"/>
    </source>
</evidence>
<keyword evidence="5 6" id="KW-0472">Membrane</keyword>
<evidence type="ECO:0000256" key="2">
    <source>
        <dbReference type="ARBA" id="ARBA00009671"/>
    </source>
</evidence>
<reference evidence="10" key="1">
    <citation type="journal article" date="2023" name="Insect Mol. Biol.">
        <title>Genome sequencing provides insights into the evolution of gene families encoding plant cell wall-degrading enzymes in longhorned beetles.</title>
        <authorList>
            <person name="Shin N.R."/>
            <person name="Okamura Y."/>
            <person name="Kirsch R."/>
            <person name="Pauchet Y."/>
        </authorList>
    </citation>
    <scope>NUCLEOTIDE SEQUENCE</scope>
    <source>
        <strain evidence="10">AMC_N1</strain>
    </source>
</reference>
<dbReference type="Pfam" id="PF04547">
    <property type="entry name" value="Anoctamin"/>
    <property type="match status" value="2"/>
</dbReference>
<dbReference type="AlphaFoldDB" id="A0AAV8YJ10"/>
<evidence type="ECO:0000313" key="11">
    <source>
        <dbReference type="Proteomes" id="UP001162162"/>
    </source>
</evidence>
<keyword evidence="8" id="KW-0732">Signal</keyword>
<dbReference type="InterPro" id="IPR049452">
    <property type="entry name" value="Anoctamin_TM"/>
</dbReference>
<evidence type="ECO:0000313" key="10">
    <source>
        <dbReference type="EMBL" id="KAJ8950920.1"/>
    </source>
</evidence>
<comment type="subcellular location">
    <subcellularLocation>
        <location evidence="1 6">Membrane</location>
        <topology evidence="1 6">Multi-pass membrane protein</topology>
    </subcellularLocation>
</comment>
<comment type="similarity">
    <text evidence="2 6">Belongs to the anoctamin family.</text>
</comment>
<feature type="chain" id="PRO_5043911361" description="Anoctamin" evidence="8">
    <location>
        <begin position="25"/>
        <end position="742"/>
    </location>
</feature>
<organism evidence="10 11">
    <name type="scientific">Aromia moschata</name>
    <dbReference type="NCBI Taxonomy" id="1265417"/>
    <lineage>
        <taxon>Eukaryota</taxon>
        <taxon>Metazoa</taxon>
        <taxon>Ecdysozoa</taxon>
        <taxon>Arthropoda</taxon>
        <taxon>Hexapoda</taxon>
        <taxon>Insecta</taxon>
        <taxon>Pterygota</taxon>
        <taxon>Neoptera</taxon>
        <taxon>Endopterygota</taxon>
        <taxon>Coleoptera</taxon>
        <taxon>Polyphaga</taxon>
        <taxon>Cucujiformia</taxon>
        <taxon>Chrysomeloidea</taxon>
        <taxon>Cerambycidae</taxon>
        <taxon>Cerambycinae</taxon>
        <taxon>Callichromatini</taxon>
        <taxon>Aromia</taxon>
    </lineage>
</organism>
<dbReference type="GO" id="GO:0005254">
    <property type="term" value="F:chloride channel activity"/>
    <property type="evidence" value="ECO:0007669"/>
    <property type="project" value="TreeGrafter"/>
</dbReference>
<feature type="transmembrane region" description="Helical" evidence="6">
    <location>
        <begin position="384"/>
        <end position="403"/>
    </location>
</feature>
<feature type="signal peptide" evidence="8">
    <location>
        <begin position="1"/>
        <end position="24"/>
    </location>
</feature>
<evidence type="ECO:0000256" key="5">
    <source>
        <dbReference type="ARBA" id="ARBA00023136"/>
    </source>
</evidence>
<evidence type="ECO:0000256" key="3">
    <source>
        <dbReference type="ARBA" id="ARBA00022692"/>
    </source>
</evidence>
<dbReference type="EMBL" id="JAPWTK010000092">
    <property type="protein sequence ID" value="KAJ8950920.1"/>
    <property type="molecule type" value="Genomic_DNA"/>
</dbReference>
<feature type="compositionally biased region" description="Low complexity" evidence="7">
    <location>
        <begin position="509"/>
        <end position="525"/>
    </location>
</feature>
<keyword evidence="4 6" id="KW-1133">Transmembrane helix</keyword>
<evidence type="ECO:0000256" key="7">
    <source>
        <dbReference type="SAM" id="MobiDB-lite"/>
    </source>
</evidence>
<sequence>MYFYQNALAQVLFLKFFPLHEALALEKLQNTWVRDIFSRQPLDDITEYFGVKIGNLCCNGKHQTLEDVGYVLFSVFNVVWVTTYLQAWKRYSAELAFRWGTLDQRDDLLAEPRPLFRLPRHVIICSQGPLQESPVTGRLEPYYPPWKPNVFRYCVSVPIIIICLSTVFFIMILSLQVQKITVLRPSTKITSLEKSPWFFQFVNSFLSLFYIAFYLQDQARLKEQLAALLIARQVIGNLKESALPYMLEHMRLAKMSFDMWGALSPLSAKPPPGSNSAEESETQDTEMKETDNVDQPSTKRTMSQAELESTLYKYDGTFTDHLEMTIQLGYVILFSSAFPPAALCAILNNLIEIRSDAFKLVYVCQRPFGQRVPNIGTWQNCMEYMSIMAVLVNCALIGLSGQVHRMFPDMTATQTILLIVALEHIMLVIRFIITCAIPDIPGWLATEMAKIEWARREASRITNATPSPEEVTSRLIGRFSVSPSHSLVSTSGNVEKTNEKQEESEPVKETTPVRTPTTPSSGTGTIHKPLGIMIDSIPEIPPFRPRKSKEWIPAEAEATYHLTIGPSGGVEWARRLKEETDIHRSTDCITTKDASSSDSDLLKSSPLWPPRPRTPPSNNLPSRARPMIPMDPSLSDSAKSVSSQEGADEAARAAEELAAKKNRVKQSLMKRARSVAIFSLKLKERRAREAQEKANKPAVTPTAPLPPPQQGGELSCIPIEKLIQLEDLRRMQRPNNNQSGTL</sequence>
<comment type="caution">
    <text evidence="10">The sequence shown here is derived from an EMBL/GenBank/DDBJ whole genome shotgun (WGS) entry which is preliminary data.</text>
</comment>
<feature type="transmembrane region" description="Helical" evidence="6">
    <location>
        <begin position="415"/>
        <end position="433"/>
    </location>
</feature>
<feature type="domain" description="Anoctamin transmembrane" evidence="9">
    <location>
        <begin position="65"/>
        <end position="180"/>
    </location>
</feature>
<gene>
    <name evidence="10" type="ORF">NQ318_008358</name>
</gene>
<feature type="region of interest" description="Disordered" evidence="7">
    <location>
        <begin position="688"/>
        <end position="716"/>
    </location>
</feature>
<dbReference type="GO" id="GO:0005886">
    <property type="term" value="C:plasma membrane"/>
    <property type="evidence" value="ECO:0007669"/>
    <property type="project" value="TreeGrafter"/>
</dbReference>
<accession>A0AAV8YJ10</accession>
<dbReference type="InterPro" id="IPR007632">
    <property type="entry name" value="Anoctamin"/>
</dbReference>
<feature type="region of interest" description="Disordered" evidence="7">
    <location>
        <begin position="484"/>
        <end position="529"/>
    </location>
</feature>
<comment type="caution">
    <text evidence="6">Lacks conserved residue(s) required for the propagation of feature annotation.</text>
</comment>
<feature type="domain" description="Anoctamin transmembrane" evidence="9">
    <location>
        <begin position="198"/>
        <end position="450"/>
    </location>
</feature>
<feature type="compositionally biased region" description="Low complexity" evidence="7">
    <location>
        <begin position="593"/>
        <end position="606"/>
    </location>
</feature>
<evidence type="ECO:0000256" key="6">
    <source>
        <dbReference type="RuleBase" id="RU280814"/>
    </source>
</evidence>
<name>A0AAV8YJ10_9CUCU</name>
<feature type="transmembrane region" description="Helical" evidence="6">
    <location>
        <begin position="328"/>
        <end position="351"/>
    </location>
</feature>
<feature type="compositionally biased region" description="Polar residues" evidence="7">
    <location>
        <begin position="634"/>
        <end position="644"/>
    </location>
</feature>
<dbReference type="PANTHER" id="PTHR12308:SF51">
    <property type="entry name" value="ANOCTAMIN-8"/>
    <property type="match status" value="1"/>
</dbReference>
<feature type="compositionally biased region" description="Polar residues" evidence="7">
    <location>
        <begin position="293"/>
        <end position="303"/>
    </location>
</feature>
<feature type="transmembrane region" description="Helical" evidence="6">
    <location>
        <begin position="197"/>
        <end position="215"/>
    </location>
</feature>
<evidence type="ECO:0000256" key="8">
    <source>
        <dbReference type="SAM" id="SignalP"/>
    </source>
</evidence>
<keyword evidence="3 6" id="KW-0812">Transmembrane</keyword>
<protein>
    <recommendedName>
        <fullName evidence="6">Anoctamin</fullName>
    </recommendedName>
</protein>
<feature type="compositionally biased region" description="Basic and acidic residues" evidence="7">
    <location>
        <begin position="496"/>
        <end position="508"/>
    </location>
</feature>
<feature type="region of interest" description="Disordered" evidence="7">
    <location>
        <begin position="586"/>
        <end position="649"/>
    </location>
</feature>
<feature type="transmembrane region" description="Helical" evidence="6">
    <location>
        <begin position="153"/>
        <end position="177"/>
    </location>
</feature>
<evidence type="ECO:0000256" key="1">
    <source>
        <dbReference type="ARBA" id="ARBA00004141"/>
    </source>
</evidence>
<feature type="region of interest" description="Disordered" evidence="7">
    <location>
        <begin position="266"/>
        <end position="303"/>
    </location>
</feature>